<accession>A0A5B6X1M0</accession>
<keyword evidence="2" id="KW-1185">Reference proteome</keyword>
<keyword evidence="1" id="KW-0645">Protease</keyword>
<protein>
    <submittedName>
        <fullName evidence="1">Gag protease polyprotein-like protein</fullName>
    </submittedName>
</protein>
<dbReference type="GO" id="GO:0006508">
    <property type="term" value="P:proteolysis"/>
    <property type="evidence" value="ECO:0007669"/>
    <property type="project" value="UniProtKB-KW"/>
</dbReference>
<dbReference type="AlphaFoldDB" id="A0A5B6X1M0"/>
<evidence type="ECO:0000313" key="2">
    <source>
        <dbReference type="Proteomes" id="UP000325315"/>
    </source>
</evidence>
<sequence>MTGRARGGETRPVVHQTLAYTVATQGEELGGLVRVYAIKEPQKQGSTDAITSTFTLQTIVSRVYRRCPLEVQSQAFYADLMELPFYGFHVILGLDWLTEHKAMIGSYFEKQQMQQSGFGRIWRERFVRCEQSNPDVFSDELPCLPPDSGVEFAIELYLGNSLVSFVPYHAASKELRELKAQIQELLGKGFIRPSILPWVLPVLLMKKKD</sequence>
<dbReference type="PANTHER" id="PTHR15503:SF45">
    <property type="entry name" value="RNA-DIRECTED DNA POLYMERASE HOMOLOG"/>
    <property type="match status" value="1"/>
</dbReference>
<keyword evidence="1" id="KW-0378">Hydrolase</keyword>
<dbReference type="InterPro" id="IPR021109">
    <property type="entry name" value="Peptidase_aspartic_dom_sf"/>
</dbReference>
<evidence type="ECO:0000313" key="1">
    <source>
        <dbReference type="EMBL" id="KAA3487633.1"/>
    </source>
</evidence>
<organism evidence="1 2">
    <name type="scientific">Gossypium australe</name>
    <dbReference type="NCBI Taxonomy" id="47621"/>
    <lineage>
        <taxon>Eukaryota</taxon>
        <taxon>Viridiplantae</taxon>
        <taxon>Streptophyta</taxon>
        <taxon>Embryophyta</taxon>
        <taxon>Tracheophyta</taxon>
        <taxon>Spermatophyta</taxon>
        <taxon>Magnoliopsida</taxon>
        <taxon>eudicotyledons</taxon>
        <taxon>Gunneridae</taxon>
        <taxon>Pentapetalae</taxon>
        <taxon>rosids</taxon>
        <taxon>malvids</taxon>
        <taxon>Malvales</taxon>
        <taxon>Malvaceae</taxon>
        <taxon>Malvoideae</taxon>
        <taxon>Gossypium</taxon>
    </lineage>
</organism>
<dbReference type="Gene3D" id="3.10.10.10">
    <property type="entry name" value="HIV Type 1 Reverse Transcriptase, subunit A, domain 1"/>
    <property type="match status" value="1"/>
</dbReference>
<dbReference type="Proteomes" id="UP000325315">
    <property type="component" value="Unassembled WGS sequence"/>
</dbReference>
<proteinExistence type="predicted"/>
<gene>
    <name evidence="1" type="ORF">EPI10_031447</name>
</gene>
<dbReference type="Pfam" id="PF08284">
    <property type="entry name" value="RVP_2"/>
    <property type="match status" value="1"/>
</dbReference>
<dbReference type="PANTHER" id="PTHR15503">
    <property type="entry name" value="LDOC1 RELATED"/>
    <property type="match status" value="1"/>
</dbReference>
<comment type="caution">
    <text evidence="1">The sequence shown here is derived from an EMBL/GenBank/DDBJ whole genome shotgun (WGS) entry which is preliminary data.</text>
</comment>
<dbReference type="InterPro" id="IPR043502">
    <property type="entry name" value="DNA/RNA_pol_sf"/>
</dbReference>
<name>A0A5B6X1M0_9ROSI</name>
<dbReference type="EMBL" id="SMMG02000001">
    <property type="protein sequence ID" value="KAA3487633.1"/>
    <property type="molecule type" value="Genomic_DNA"/>
</dbReference>
<reference evidence="2" key="1">
    <citation type="journal article" date="2019" name="Plant Biotechnol. J.">
        <title>Genome sequencing of the Australian wild diploid species Gossypium australe highlights disease resistance and delayed gland morphogenesis.</title>
        <authorList>
            <person name="Cai Y."/>
            <person name="Cai X."/>
            <person name="Wang Q."/>
            <person name="Wang P."/>
            <person name="Zhang Y."/>
            <person name="Cai C."/>
            <person name="Xu Y."/>
            <person name="Wang K."/>
            <person name="Zhou Z."/>
            <person name="Wang C."/>
            <person name="Geng S."/>
            <person name="Li B."/>
            <person name="Dong Q."/>
            <person name="Hou Y."/>
            <person name="Wang H."/>
            <person name="Ai P."/>
            <person name="Liu Z."/>
            <person name="Yi F."/>
            <person name="Sun M."/>
            <person name="An G."/>
            <person name="Cheng J."/>
            <person name="Zhang Y."/>
            <person name="Shi Q."/>
            <person name="Xie Y."/>
            <person name="Shi X."/>
            <person name="Chang Y."/>
            <person name="Huang F."/>
            <person name="Chen Y."/>
            <person name="Hong S."/>
            <person name="Mi L."/>
            <person name="Sun Q."/>
            <person name="Zhang L."/>
            <person name="Zhou B."/>
            <person name="Peng R."/>
            <person name="Zhang X."/>
            <person name="Liu F."/>
        </authorList>
    </citation>
    <scope>NUCLEOTIDE SEQUENCE [LARGE SCALE GENOMIC DNA]</scope>
    <source>
        <strain evidence="2">cv. PA1801</strain>
    </source>
</reference>
<dbReference type="InterPro" id="IPR032567">
    <property type="entry name" value="RTL1-rel"/>
</dbReference>
<dbReference type="Gene3D" id="2.40.70.10">
    <property type="entry name" value="Acid Proteases"/>
    <property type="match status" value="1"/>
</dbReference>
<dbReference type="GO" id="GO:0008233">
    <property type="term" value="F:peptidase activity"/>
    <property type="evidence" value="ECO:0007669"/>
    <property type="project" value="UniProtKB-KW"/>
</dbReference>
<dbReference type="SUPFAM" id="SSF56672">
    <property type="entry name" value="DNA/RNA polymerases"/>
    <property type="match status" value="1"/>
</dbReference>